<name>A0A382YK24_9ZZZZ</name>
<evidence type="ECO:0000313" key="2">
    <source>
        <dbReference type="EMBL" id="SVD82868.1"/>
    </source>
</evidence>
<accession>A0A382YK24</accession>
<dbReference type="PANTHER" id="PTHR43437">
    <property type="entry name" value="HYDROXYACYL-THIOESTER DEHYDRATASE TYPE 2, MITOCHONDRIAL-RELATED"/>
    <property type="match status" value="1"/>
</dbReference>
<protein>
    <recommendedName>
        <fullName evidence="1">MaoC-like domain-containing protein</fullName>
    </recommendedName>
</protein>
<dbReference type="InterPro" id="IPR050965">
    <property type="entry name" value="UPF0336/Enoyl-CoA_hydratase"/>
</dbReference>
<reference evidence="2" key="1">
    <citation type="submission" date="2018-05" db="EMBL/GenBank/DDBJ databases">
        <authorList>
            <person name="Lanie J.A."/>
            <person name="Ng W.-L."/>
            <person name="Kazmierczak K.M."/>
            <person name="Andrzejewski T.M."/>
            <person name="Davidsen T.M."/>
            <person name="Wayne K.J."/>
            <person name="Tettelin H."/>
            <person name="Glass J.I."/>
            <person name="Rusch D."/>
            <person name="Podicherti R."/>
            <person name="Tsui H.-C.T."/>
            <person name="Winkler M.E."/>
        </authorList>
    </citation>
    <scope>NUCLEOTIDE SEQUENCE</scope>
</reference>
<dbReference type="InterPro" id="IPR029069">
    <property type="entry name" value="HotDog_dom_sf"/>
</dbReference>
<organism evidence="2">
    <name type="scientific">marine metagenome</name>
    <dbReference type="NCBI Taxonomy" id="408172"/>
    <lineage>
        <taxon>unclassified sequences</taxon>
        <taxon>metagenomes</taxon>
        <taxon>ecological metagenomes</taxon>
    </lineage>
</organism>
<evidence type="ECO:0000259" key="1">
    <source>
        <dbReference type="Pfam" id="PF01575"/>
    </source>
</evidence>
<proteinExistence type="predicted"/>
<dbReference type="Pfam" id="PF01575">
    <property type="entry name" value="MaoC_dehydratas"/>
    <property type="match status" value="1"/>
</dbReference>
<dbReference type="GO" id="GO:0019171">
    <property type="term" value="F:(3R)-hydroxyacyl-[acyl-carrier-protein] dehydratase activity"/>
    <property type="evidence" value="ECO:0007669"/>
    <property type="project" value="TreeGrafter"/>
</dbReference>
<sequence length="130" mass="14593">MEVGKEEHFVAIITEDMMSAFCDISGDINPLHMDSDYAQCQNFKDRLVYGLLTASFYSTLIGVHLPGKHAMLQSLNIKFQKPVFVGDNLNISGKITHISEVYKIVEIKSIILNQDREKVSTAKITAGLFR</sequence>
<dbReference type="Gene3D" id="3.10.129.10">
    <property type="entry name" value="Hotdog Thioesterase"/>
    <property type="match status" value="1"/>
</dbReference>
<dbReference type="SUPFAM" id="SSF54637">
    <property type="entry name" value="Thioesterase/thiol ester dehydrase-isomerase"/>
    <property type="match status" value="1"/>
</dbReference>
<dbReference type="GO" id="GO:0006633">
    <property type="term" value="P:fatty acid biosynthetic process"/>
    <property type="evidence" value="ECO:0007669"/>
    <property type="project" value="TreeGrafter"/>
</dbReference>
<gene>
    <name evidence="2" type="ORF">METZ01_LOCUS435722</name>
</gene>
<feature type="domain" description="MaoC-like" evidence="1">
    <location>
        <begin position="13"/>
        <end position="104"/>
    </location>
</feature>
<dbReference type="PANTHER" id="PTHR43437:SF3">
    <property type="entry name" value="HYDROXYACYL-THIOESTER DEHYDRATASE TYPE 2, MITOCHONDRIAL"/>
    <property type="match status" value="1"/>
</dbReference>
<dbReference type="InterPro" id="IPR002539">
    <property type="entry name" value="MaoC-like_dom"/>
</dbReference>
<dbReference type="AlphaFoldDB" id="A0A382YK24"/>
<dbReference type="CDD" id="cd03449">
    <property type="entry name" value="R_hydratase"/>
    <property type="match status" value="1"/>
</dbReference>
<dbReference type="EMBL" id="UINC01175961">
    <property type="protein sequence ID" value="SVD82868.1"/>
    <property type="molecule type" value="Genomic_DNA"/>
</dbReference>